<reference evidence="13" key="1">
    <citation type="journal article" date="2022" name="bioRxiv">
        <title>Genomics of Preaxostyla Flagellates Illuminates Evolutionary Transitions and the Path Towards Mitochondrial Loss.</title>
        <authorList>
            <person name="Novak L.V.F."/>
            <person name="Treitli S.C."/>
            <person name="Pyrih J."/>
            <person name="Halakuc P."/>
            <person name="Pipaliya S.V."/>
            <person name="Vacek V."/>
            <person name="Brzon O."/>
            <person name="Soukal P."/>
            <person name="Eme L."/>
            <person name="Dacks J.B."/>
            <person name="Karnkowska A."/>
            <person name="Elias M."/>
            <person name="Hampl V."/>
        </authorList>
    </citation>
    <scope>NUCLEOTIDE SEQUENCE</scope>
    <source>
        <strain evidence="13">RCP-MX</strain>
    </source>
</reference>
<dbReference type="InterPro" id="IPR003675">
    <property type="entry name" value="Rce1/LyrA-like_dom"/>
</dbReference>
<gene>
    <name evidence="13" type="ORF">PAPYR_3890</name>
</gene>
<feature type="transmembrane region" description="Helical" evidence="11">
    <location>
        <begin position="7"/>
        <end position="26"/>
    </location>
</feature>
<sequence>MQELLLAFLRSLALAVFYVASLYVWWIVCARNTLFGEEPDQIVRRFISVGVASVVSIAYVHGLLGIDLSFIGLLPRDWPSFLLGCLLPLLLTAILFLGPLVQWYLLSWEELFEDTTPIPSRVWKCLTNVYWLRFYIVAPLTEEIVYRGCLCALLHEAHIASPAANALVAMTFGAVVFSLSHFHHFIERSPTGEKLHTLPSLVAQLVITSIFGFYSTFLFLRTGYVAGPFLAHTFCNWMGFPRLDVLGRIQPTLFSSSPTRPTRSGAHPARALSSGYTLMGLYVAGIVGFCLLAGPMTWPALFESPHW</sequence>
<evidence type="ECO:0000256" key="11">
    <source>
        <dbReference type="SAM" id="Phobius"/>
    </source>
</evidence>
<dbReference type="GO" id="GO:0008233">
    <property type="term" value="F:peptidase activity"/>
    <property type="evidence" value="ECO:0007669"/>
    <property type="project" value="UniProtKB-KW"/>
</dbReference>
<feature type="domain" description="CAAX prenyl protease 2/Lysostaphin resistance protein A-like" evidence="12">
    <location>
        <begin position="129"/>
        <end position="238"/>
    </location>
</feature>
<evidence type="ECO:0000256" key="7">
    <source>
        <dbReference type="ARBA" id="ARBA00022989"/>
    </source>
</evidence>
<evidence type="ECO:0000256" key="8">
    <source>
        <dbReference type="ARBA" id="ARBA00023136"/>
    </source>
</evidence>
<evidence type="ECO:0000256" key="1">
    <source>
        <dbReference type="ARBA" id="ARBA00004477"/>
    </source>
</evidence>
<keyword evidence="5" id="KW-0378">Hydrolase</keyword>
<protein>
    <recommendedName>
        <fullName evidence="10">intramembrane prenyl-peptidase Rce1</fullName>
        <ecNumber evidence="10">3.4.26.1</ecNumber>
    </recommendedName>
</protein>
<comment type="subcellular location">
    <subcellularLocation>
        <location evidence="1">Endoplasmic reticulum membrane</location>
        <topology evidence="1">Multi-pass membrane protein</topology>
    </subcellularLocation>
</comment>
<comment type="caution">
    <text evidence="13">The sequence shown here is derived from an EMBL/GenBank/DDBJ whole genome shotgun (WGS) entry which is preliminary data.</text>
</comment>
<dbReference type="InterPro" id="IPR039731">
    <property type="entry name" value="Rce1"/>
</dbReference>
<comment type="similarity">
    <text evidence="2">Belongs to the peptidase U48 family.</text>
</comment>
<dbReference type="Pfam" id="PF02517">
    <property type="entry name" value="Rce1-like"/>
    <property type="match status" value="1"/>
</dbReference>
<evidence type="ECO:0000259" key="12">
    <source>
        <dbReference type="Pfam" id="PF02517"/>
    </source>
</evidence>
<keyword evidence="14" id="KW-1185">Reference proteome</keyword>
<accession>A0ABQ8UR61</accession>
<evidence type="ECO:0000256" key="5">
    <source>
        <dbReference type="ARBA" id="ARBA00022801"/>
    </source>
</evidence>
<evidence type="ECO:0000256" key="3">
    <source>
        <dbReference type="ARBA" id="ARBA00022670"/>
    </source>
</evidence>
<proteinExistence type="inferred from homology"/>
<keyword evidence="6" id="KW-0256">Endoplasmic reticulum</keyword>
<comment type="catalytic activity">
    <reaction evidence="9">
        <text>Hydrolyzes the peptide bond -P2-(S-farnesyl or geranylgeranyl)C-P1'-P2'-P3'-COOH where P1' and P2' are amino acids with aliphatic sidechains and P3' is any C-terminal residue.</text>
        <dbReference type="EC" id="3.4.26.1"/>
    </reaction>
</comment>
<dbReference type="EC" id="3.4.26.1" evidence="10"/>
<organism evidence="13 14">
    <name type="scientific">Paratrimastix pyriformis</name>
    <dbReference type="NCBI Taxonomy" id="342808"/>
    <lineage>
        <taxon>Eukaryota</taxon>
        <taxon>Metamonada</taxon>
        <taxon>Preaxostyla</taxon>
        <taxon>Paratrimastigidae</taxon>
        <taxon>Paratrimastix</taxon>
    </lineage>
</organism>
<evidence type="ECO:0000313" key="14">
    <source>
        <dbReference type="Proteomes" id="UP001141327"/>
    </source>
</evidence>
<feature type="transmembrane region" description="Helical" evidence="11">
    <location>
        <begin position="46"/>
        <end position="74"/>
    </location>
</feature>
<dbReference type="Proteomes" id="UP001141327">
    <property type="component" value="Unassembled WGS sequence"/>
</dbReference>
<dbReference type="PANTHER" id="PTHR13046">
    <property type="entry name" value="PROTEASE U48 CAAX PRENYL PROTEASE RCE1"/>
    <property type="match status" value="1"/>
</dbReference>
<feature type="transmembrane region" description="Helical" evidence="11">
    <location>
        <begin position="198"/>
        <end position="220"/>
    </location>
</feature>
<dbReference type="GO" id="GO:0006508">
    <property type="term" value="P:proteolysis"/>
    <property type="evidence" value="ECO:0007669"/>
    <property type="project" value="UniProtKB-KW"/>
</dbReference>
<evidence type="ECO:0000256" key="10">
    <source>
        <dbReference type="ARBA" id="ARBA00049729"/>
    </source>
</evidence>
<dbReference type="EMBL" id="JAPMOS010000016">
    <property type="protein sequence ID" value="KAJ4459844.1"/>
    <property type="molecule type" value="Genomic_DNA"/>
</dbReference>
<keyword evidence="7 11" id="KW-1133">Transmembrane helix</keyword>
<feature type="transmembrane region" description="Helical" evidence="11">
    <location>
        <begin position="163"/>
        <end position="186"/>
    </location>
</feature>
<dbReference type="PANTHER" id="PTHR13046:SF0">
    <property type="entry name" value="CAAX PRENYL PROTEASE 2"/>
    <property type="match status" value="1"/>
</dbReference>
<feature type="transmembrane region" description="Helical" evidence="11">
    <location>
        <begin position="279"/>
        <end position="302"/>
    </location>
</feature>
<feature type="transmembrane region" description="Helical" evidence="11">
    <location>
        <begin position="81"/>
        <end position="105"/>
    </location>
</feature>
<evidence type="ECO:0000313" key="13">
    <source>
        <dbReference type="EMBL" id="KAJ4459844.1"/>
    </source>
</evidence>
<evidence type="ECO:0000256" key="9">
    <source>
        <dbReference type="ARBA" id="ARBA00047280"/>
    </source>
</evidence>
<evidence type="ECO:0000256" key="2">
    <source>
        <dbReference type="ARBA" id="ARBA00006897"/>
    </source>
</evidence>
<evidence type="ECO:0000256" key="4">
    <source>
        <dbReference type="ARBA" id="ARBA00022692"/>
    </source>
</evidence>
<keyword evidence="3 13" id="KW-0645">Protease</keyword>
<name>A0ABQ8UR61_9EUKA</name>
<evidence type="ECO:0000256" key="6">
    <source>
        <dbReference type="ARBA" id="ARBA00022824"/>
    </source>
</evidence>
<keyword evidence="4 11" id="KW-0812">Transmembrane</keyword>
<keyword evidence="8 11" id="KW-0472">Membrane</keyword>